<dbReference type="AlphaFoldDB" id="A0A844E2Y1"/>
<proteinExistence type="predicted"/>
<accession>A0A844E2Y1</accession>
<dbReference type="Pfam" id="PF00078">
    <property type="entry name" value="RVT_1"/>
    <property type="match status" value="1"/>
</dbReference>
<dbReference type="Proteomes" id="UP000431304">
    <property type="component" value="Unassembled WGS sequence"/>
</dbReference>
<sequence length="350" mass="41255">MKRSNIGIKDIATFENAEDAYRKARKCKRYREEVLRFTDNLEEELYDLVADLEAGTYRQGEARRFVVYEPKKRDIYALPFRDRVAQHMINNKIEPIVERRFYYHSYACRTDKGMHKAADYAQECIRNLSFEGEQVYILKADIHKYFNSVDHEVLKQILGGIFKDKDLLKLLYYIIDSYGEDGRGLPVGNLLSQLFANLVLNELDNFVKHELKEDKYKRYMDDFAIAHNSREHLVEVLQKIDAFLGERLKLTLNPKTQIINAKNGFDFCGYRIYKDYRKIRKRSPKHIRATIKAYRSGKITKEKLLMKYASWEGHAKHADTYRLRMKIKGQIEAEIKKKELIGNGSITPDN</sequence>
<dbReference type="InterPro" id="IPR000477">
    <property type="entry name" value="RT_dom"/>
</dbReference>
<dbReference type="SUPFAM" id="SSF56672">
    <property type="entry name" value="DNA/RNA polymerases"/>
    <property type="match status" value="1"/>
</dbReference>
<dbReference type="RefSeq" id="WP_154314737.1">
    <property type="nucleotide sequence ID" value="NZ_WKRA01000014.1"/>
</dbReference>
<comment type="caution">
    <text evidence="2">The sequence shown here is derived from an EMBL/GenBank/DDBJ whole genome shotgun (WGS) entry which is preliminary data.</text>
</comment>
<organism evidence="2 3">
    <name type="scientific">Eubacterium ramulus</name>
    <dbReference type="NCBI Taxonomy" id="39490"/>
    <lineage>
        <taxon>Bacteria</taxon>
        <taxon>Bacillati</taxon>
        <taxon>Bacillota</taxon>
        <taxon>Clostridia</taxon>
        <taxon>Eubacteriales</taxon>
        <taxon>Eubacteriaceae</taxon>
        <taxon>Eubacterium</taxon>
    </lineage>
</organism>
<feature type="domain" description="Reverse transcriptase" evidence="1">
    <location>
        <begin position="1"/>
        <end position="272"/>
    </location>
</feature>
<evidence type="ECO:0000313" key="3">
    <source>
        <dbReference type="Proteomes" id="UP000431304"/>
    </source>
</evidence>
<dbReference type="CDD" id="cd01651">
    <property type="entry name" value="RT_G2_intron"/>
    <property type="match status" value="1"/>
</dbReference>
<evidence type="ECO:0000313" key="2">
    <source>
        <dbReference type="EMBL" id="MSD16366.1"/>
    </source>
</evidence>
<dbReference type="PANTHER" id="PTHR34047:SF8">
    <property type="entry name" value="PROTEIN YKFC"/>
    <property type="match status" value="1"/>
</dbReference>
<dbReference type="PROSITE" id="PS50878">
    <property type="entry name" value="RT_POL"/>
    <property type="match status" value="1"/>
</dbReference>
<reference evidence="2 3" key="1">
    <citation type="journal article" date="2019" name="Nat. Med.">
        <title>A library of human gut bacterial isolates paired with longitudinal multiomics data enables mechanistic microbiome research.</title>
        <authorList>
            <person name="Poyet M."/>
            <person name="Groussin M."/>
            <person name="Gibbons S.M."/>
            <person name="Avila-Pacheco J."/>
            <person name="Jiang X."/>
            <person name="Kearney S.M."/>
            <person name="Perrotta A.R."/>
            <person name="Berdy B."/>
            <person name="Zhao S."/>
            <person name="Lieberman T.D."/>
            <person name="Swanson P.K."/>
            <person name="Smith M."/>
            <person name="Roesemann S."/>
            <person name="Alexander J.E."/>
            <person name="Rich S.A."/>
            <person name="Livny J."/>
            <person name="Vlamakis H."/>
            <person name="Clish C."/>
            <person name="Bullock K."/>
            <person name="Deik A."/>
            <person name="Scott J."/>
            <person name="Pierce K.A."/>
            <person name="Xavier R.J."/>
            <person name="Alm E.J."/>
        </authorList>
    </citation>
    <scope>NUCLEOTIDE SEQUENCE [LARGE SCALE GENOMIC DNA]</scope>
    <source>
        <strain evidence="2 3">BIOML-A3</strain>
    </source>
</reference>
<evidence type="ECO:0000259" key="1">
    <source>
        <dbReference type="PROSITE" id="PS50878"/>
    </source>
</evidence>
<dbReference type="InterPro" id="IPR051083">
    <property type="entry name" value="GrpII_Intron_Splice-Mob/Def"/>
</dbReference>
<gene>
    <name evidence="2" type="ORF">GKE72_09870</name>
</gene>
<dbReference type="PANTHER" id="PTHR34047">
    <property type="entry name" value="NUCLEAR INTRON MATURASE 1, MITOCHONDRIAL-RELATED"/>
    <property type="match status" value="1"/>
</dbReference>
<name>A0A844E2Y1_EUBRA</name>
<dbReference type="InterPro" id="IPR043502">
    <property type="entry name" value="DNA/RNA_pol_sf"/>
</dbReference>
<dbReference type="EMBL" id="WKRA01000014">
    <property type="protein sequence ID" value="MSD16366.1"/>
    <property type="molecule type" value="Genomic_DNA"/>
</dbReference>
<protein>
    <submittedName>
        <fullName evidence="2">RNA-dependent DNA polymerase</fullName>
    </submittedName>
</protein>